<feature type="transmembrane region" description="Helical" evidence="1">
    <location>
        <begin position="15"/>
        <end position="36"/>
    </location>
</feature>
<dbReference type="RefSeq" id="WP_147073150.1">
    <property type="nucleotide sequence ID" value="NZ_AP021884.1"/>
</dbReference>
<keyword evidence="1" id="KW-1133">Transmembrane helix</keyword>
<evidence type="ECO:0000313" key="3">
    <source>
        <dbReference type="Proteomes" id="UP000321337"/>
    </source>
</evidence>
<organism evidence="2 3">
    <name type="scientific">Sulfuriferula plumbiphila</name>
    <dbReference type="NCBI Taxonomy" id="171865"/>
    <lineage>
        <taxon>Bacteria</taxon>
        <taxon>Pseudomonadati</taxon>
        <taxon>Pseudomonadota</taxon>
        <taxon>Betaproteobacteria</taxon>
        <taxon>Nitrosomonadales</taxon>
        <taxon>Sulfuricellaceae</taxon>
        <taxon>Sulfuriferula</taxon>
    </lineage>
</organism>
<dbReference type="AlphaFoldDB" id="A0A512L8H4"/>
<comment type="caution">
    <text evidence="2">The sequence shown here is derived from an EMBL/GenBank/DDBJ whole genome shotgun (WGS) entry which is preliminary data.</text>
</comment>
<accession>A0A512L8H4</accession>
<keyword evidence="1" id="KW-0812">Transmembrane</keyword>
<dbReference type="Pfam" id="PF11346">
    <property type="entry name" value="DUF3149"/>
    <property type="match status" value="1"/>
</dbReference>
<reference evidence="2 3" key="1">
    <citation type="submission" date="2019-07" db="EMBL/GenBank/DDBJ databases">
        <title>Whole genome shotgun sequence of Thiobacillus plumbophilus NBRC 107929.</title>
        <authorList>
            <person name="Hosoyama A."/>
            <person name="Uohara A."/>
            <person name="Ohji S."/>
            <person name="Ichikawa N."/>
        </authorList>
    </citation>
    <scope>NUCLEOTIDE SEQUENCE [LARGE SCALE GENOMIC DNA]</scope>
    <source>
        <strain evidence="2 3">NBRC 107929</strain>
    </source>
</reference>
<dbReference type="EMBL" id="BKAD01000018">
    <property type="protein sequence ID" value="GEP30772.1"/>
    <property type="molecule type" value="Genomic_DNA"/>
</dbReference>
<protein>
    <recommendedName>
        <fullName evidence="4">DUF3149 domain-containing protein</fullName>
    </recommendedName>
</protein>
<dbReference type="InterPro" id="IPR021494">
    <property type="entry name" value="DUF3149"/>
</dbReference>
<evidence type="ECO:0008006" key="4">
    <source>
        <dbReference type="Google" id="ProtNLM"/>
    </source>
</evidence>
<dbReference type="Proteomes" id="UP000321337">
    <property type="component" value="Unassembled WGS sequence"/>
</dbReference>
<proteinExistence type="predicted"/>
<keyword evidence="3" id="KW-1185">Reference proteome</keyword>
<keyword evidence="1" id="KW-0472">Membrane</keyword>
<evidence type="ECO:0000256" key="1">
    <source>
        <dbReference type="SAM" id="Phobius"/>
    </source>
</evidence>
<gene>
    <name evidence="2" type="ORF">TPL01_19100</name>
</gene>
<sequence>MATLLNLLLTTRTGLMSLFTVVFAIGMLGWFTWWFINKSRGK</sequence>
<name>A0A512L8H4_9PROT</name>
<evidence type="ECO:0000313" key="2">
    <source>
        <dbReference type="EMBL" id="GEP30772.1"/>
    </source>
</evidence>